<accession>A0A1C2JM39</accession>
<dbReference type="EMBL" id="LWSA01000028">
    <property type="protein sequence ID" value="OCX76210.1"/>
    <property type="molecule type" value="Genomic_DNA"/>
</dbReference>
<organism evidence="1 2">
    <name type="scientific">Acidithiobacillus thiooxidans</name>
    <name type="common">Thiobacillus thiooxidans</name>
    <dbReference type="NCBI Taxonomy" id="930"/>
    <lineage>
        <taxon>Bacteria</taxon>
        <taxon>Pseudomonadati</taxon>
        <taxon>Pseudomonadota</taxon>
        <taxon>Acidithiobacillia</taxon>
        <taxon>Acidithiobacillales</taxon>
        <taxon>Acidithiobacillaceae</taxon>
        <taxon>Acidithiobacillus</taxon>
    </lineage>
</organism>
<name>A0A1C2JM39_ACITH</name>
<sequence length="131" mass="15176">MVVNLRAKKPHLLSSMYAFSIIQSRMRRKVLRAVGCRGSKRHLAYQWAELLHAGRAQNYDMRKKNVIPAVWILLQCGKVVYAAPAQVILAHEFTIAEGAWRYVALVVCTLSSKDLRCSYRVWQWKERDLCN</sequence>
<evidence type="ECO:0008006" key="3">
    <source>
        <dbReference type="Google" id="ProtNLM"/>
    </source>
</evidence>
<dbReference type="AlphaFoldDB" id="A0A1C2JM39"/>
<evidence type="ECO:0000313" key="2">
    <source>
        <dbReference type="Proteomes" id="UP000094893"/>
    </source>
</evidence>
<dbReference type="Proteomes" id="UP000094893">
    <property type="component" value="Unassembled WGS sequence"/>
</dbReference>
<comment type="caution">
    <text evidence="1">The sequence shown here is derived from an EMBL/GenBank/DDBJ whole genome shotgun (WGS) entry which is preliminary data.</text>
</comment>
<gene>
    <name evidence="1" type="ORF">A6P07_02645</name>
</gene>
<proteinExistence type="predicted"/>
<evidence type="ECO:0000313" key="1">
    <source>
        <dbReference type="EMBL" id="OCX76210.1"/>
    </source>
</evidence>
<protein>
    <recommendedName>
        <fullName evidence="3">Transposase</fullName>
    </recommendedName>
</protein>
<reference evidence="1 2" key="1">
    <citation type="journal article" date="2016" name="Int. J. Mol. Sci.">
        <title>Comparative genomics of the extreme acidophile Acidithiobacillus thiooxidans reveals intraspecific divergence and niche adaptation.</title>
        <authorList>
            <person name="Zhang X."/>
            <person name="Feng X."/>
            <person name="Tao J."/>
            <person name="Ma L."/>
            <person name="Xiao Y."/>
            <person name="Liang Y."/>
            <person name="Liu X."/>
            <person name="Yin H."/>
        </authorList>
    </citation>
    <scope>NUCLEOTIDE SEQUENCE [LARGE SCALE GENOMIC DNA]</scope>
    <source>
        <strain evidence="1 2">A02</strain>
    </source>
</reference>